<dbReference type="PANTHER" id="PTHR44591">
    <property type="entry name" value="STRESS RESPONSE REGULATOR PROTEIN 1"/>
    <property type="match status" value="1"/>
</dbReference>
<dbReference type="AlphaFoldDB" id="A0A0U2J7N1"/>
<dbReference type="PANTHER" id="PTHR44591:SF3">
    <property type="entry name" value="RESPONSE REGULATORY DOMAIN-CONTAINING PROTEIN"/>
    <property type="match status" value="1"/>
</dbReference>
<protein>
    <submittedName>
        <fullName evidence="8">Two-component system response regulator</fullName>
    </submittedName>
</protein>
<evidence type="ECO:0000259" key="7">
    <source>
        <dbReference type="PROSITE" id="PS50110"/>
    </source>
</evidence>
<dbReference type="Proteomes" id="UP000067683">
    <property type="component" value="Chromosome"/>
</dbReference>
<evidence type="ECO:0000256" key="4">
    <source>
        <dbReference type="ARBA" id="ARBA00023125"/>
    </source>
</evidence>
<keyword evidence="5" id="KW-0804">Transcription</keyword>
<dbReference type="KEGG" id="prt:AUC31_14025"/>
<evidence type="ECO:0000256" key="6">
    <source>
        <dbReference type="PROSITE-ProRule" id="PRU00169"/>
    </source>
</evidence>
<evidence type="ECO:0000256" key="1">
    <source>
        <dbReference type="ARBA" id="ARBA00022553"/>
    </source>
</evidence>
<proteinExistence type="predicted"/>
<dbReference type="GO" id="GO:0000160">
    <property type="term" value="P:phosphorelay signal transduction system"/>
    <property type="evidence" value="ECO:0007669"/>
    <property type="project" value="UniProtKB-KW"/>
</dbReference>
<evidence type="ECO:0000256" key="3">
    <source>
        <dbReference type="ARBA" id="ARBA00023015"/>
    </source>
</evidence>
<dbReference type="EMBL" id="CP013659">
    <property type="protein sequence ID" value="ALS76242.1"/>
    <property type="molecule type" value="Genomic_DNA"/>
</dbReference>
<dbReference type="OrthoDB" id="9808843at2"/>
<feature type="domain" description="Response regulatory" evidence="7">
    <location>
        <begin position="3"/>
        <end position="117"/>
    </location>
</feature>
<evidence type="ECO:0000256" key="5">
    <source>
        <dbReference type="ARBA" id="ARBA00023163"/>
    </source>
</evidence>
<organism evidence="8 9">
    <name type="scientific">Planococcus rifietoensis</name>
    <dbReference type="NCBI Taxonomy" id="200991"/>
    <lineage>
        <taxon>Bacteria</taxon>
        <taxon>Bacillati</taxon>
        <taxon>Bacillota</taxon>
        <taxon>Bacilli</taxon>
        <taxon>Bacillales</taxon>
        <taxon>Caryophanaceae</taxon>
        <taxon>Planococcus</taxon>
    </lineage>
</organism>
<keyword evidence="4" id="KW-0238">DNA-binding</keyword>
<keyword evidence="1 6" id="KW-0597">Phosphoprotein</keyword>
<dbReference type="InterPro" id="IPR001789">
    <property type="entry name" value="Sig_transdc_resp-reg_receiver"/>
</dbReference>
<sequence length="119" mass="13805">MRKILIVDDQQGIRLLLKEVFEREGYETLIAGSGKEALELTEETCPDMVLMDMKMPGMDGIELLKRLKKRRHDCKVIMMTAYGEMGVIEESMNWGVVRYFTKPFDVFELRDAVRELIGD</sequence>
<keyword evidence="9" id="KW-1185">Reference proteome</keyword>
<gene>
    <name evidence="8" type="ORF">AUC31_14025</name>
</gene>
<feature type="modified residue" description="4-aspartylphosphate" evidence="6">
    <location>
        <position position="52"/>
    </location>
</feature>
<dbReference type="STRING" id="200991.AUC31_14025"/>
<dbReference type="RefSeq" id="WP_058382945.1">
    <property type="nucleotide sequence ID" value="NZ_CP013659.2"/>
</dbReference>
<dbReference type="InterPro" id="IPR050595">
    <property type="entry name" value="Bact_response_regulator"/>
</dbReference>
<dbReference type="GO" id="GO:0003677">
    <property type="term" value="F:DNA binding"/>
    <property type="evidence" value="ECO:0007669"/>
    <property type="project" value="UniProtKB-KW"/>
</dbReference>
<dbReference type="Gene3D" id="3.40.50.2300">
    <property type="match status" value="1"/>
</dbReference>
<dbReference type="PROSITE" id="PS50110">
    <property type="entry name" value="RESPONSE_REGULATORY"/>
    <property type="match status" value="1"/>
</dbReference>
<keyword evidence="3" id="KW-0805">Transcription regulation</keyword>
<reference evidence="8" key="1">
    <citation type="submission" date="2016-01" db="EMBL/GenBank/DDBJ databases">
        <title>Complete genome of Planococcus rifietoensis type strain M8.</title>
        <authorList>
            <person name="See-Too W.S."/>
        </authorList>
    </citation>
    <scope>NUCLEOTIDE SEQUENCE [LARGE SCALE GENOMIC DNA]</scope>
    <source>
        <strain evidence="8">M8</strain>
    </source>
</reference>
<evidence type="ECO:0000313" key="8">
    <source>
        <dbReference type="EMBL" id="ALS76242.1"/>
    </source>
</evidence>
<name>A0A0U2J7N1_9BACL</name>
<dbReference type="SUPFAM" id="SSF52172">
    <property type="entry name" value="CheY-like"/>
    <property type="match status" value="1"/>
</dbReference>
<evidence type="ECO:0000256" key="2">
    <source>
        <dbReference type="ARBA" id="ARBA00023012"/>
    </source>
</evidence>
<accession>A0A0U2J7N1</accession>
<keyword evidence="2" id="KW-0902">Two-component regulatory system</keyword>
<dbReference type="FunFam" id="3.40.50.2300:FF:000001">
    <property type="entry name" value="DNA-binding response regulator PhoB"/>
    <property type="match status" value="1"/>
</dbReference>
<evidence type="ECO:0000313" key="9">
    <source>
        <dbReference type="Proteomes" id="UP000067683"/>
    </source>
</evidence>
<dbReference type="Pfam" id="PF00072">
    <property type="entry name" value="Response_reg"/>
    <property type="match status" value="1"/>
</dbReference>
<dbReference type="InterPro" id="IPR011006">
    <property type="entry name" value="CheY-like_superfamily"/>
</dbReference>
<dbReference type="SMART" id="SM00448">
    <property type="entry name" value="REC"/>
    <property type="match status" value="1"/>
</dbReference>